<dbReference type="Proteomes" id="UP000314294">
    <property type="component" value="Unassembled WGS sequence"/>
</dbReference>
<sequence length="85" mass="9914">METSTIHQADEGKEEWAESQQWVESQQWAESQLGHGIFGSIFYDLSLAEHSDLNMKELTCENREWLLATNIRVCTGERWQRGRSL</sequence>
<comment type="caution">
    <text evidence="1">The sequence shown here is derived from an EMBL/GenBank/DDBJ whole genome shotgun (WGS) entry which is preliminary data.</text>
</comment>
<evidence type="ECO:0000313" key="1">
    <source>
        <dbReference type="EMBL" id="TNN41245.1"/>
    </source>
</evidence>
<reference evidence="1 2" key="1">
    <citation type="submission" date="2019-03" db="EMBL/GenBank/DDBJ databases">
        <title>First draft genome of Liparis tanakae, snailfish: a comprehensive survey of snailfish specific genes.</title>
        <authorList>
            <person name="Kim W."/>
            <person name="Song I."/>
            <person name="Jeong J.-H."/>
            <person name="Kim D."/>
            <person name="Kim S."/>
            <person name="Ryu S."/>
            <person name="Song J.Y."/>
            <person name="Lee S.K."/>
        </authorList>
    </citation>
    <scope>NUCLEOTIDE SEQUENCE [LARGE SCALE GENOMIC DNA]</scope>
    <source>
        <tissue evidence="1">Muscle</tissue>
    </source>
</reference>
<dbReference type="AlphaFoldDB" id="A0A4Z2FJU7"/>
<name>A0A4Z2FJU7_9TELE</name>
<evidence type="ECO:0000313" key="2">
    <source>
        <dbReference type="Proteomes" id="UP000314294"/>
    </source>
</evidence>
<dbReference type="EMBL" id="SRLO01001123">
    <property type="protein sequence ID" value="TNN41245.1"/>
    <property type="molecule type" value="Genomic_DNA"/>
</dbReference>
<protein>
    <submittedName>
        <fullName evidence="1">Uncharacterized protein</fullName>
    </submittedName>
</protein>
<proteinExistence type="predicted"/>
<organism evidence="1 2">
    <name type="scientific">Liparis tanakae</name>
    <name type="common">Tanaka's snailfish</name>
    <dbReference type="NCBI Taxonomy" id="230148"/>
    <lineage>
        <taxon>Eukaryota</taxon>
        <taxon>Metazoa</taxon>
        <taxon>Chordata</taxon>
        <taxon>Craniata</taxon>
        <taxon>Vertebrata</taxon>
        <taxon>Euteleostomi</taxon>
        <taxon>Actinopterygii</taxon>
        <taxon>Neopterygii</taxon>
        <taxon>Teleostei</taxon>
        <taxon>Neoteleostei</taxon>
        <taxon>Acanthomorphata</taxon>
        <taxon>Eupercaria</taxon>
        <taxon>Perciformes</taxon>
        <taxon>Cottioidei</taxon>
        <taxon>Cottales</taxon>
        <taxon>Liparidae</taxon>
        <taxon>Liparis</taxon>
    </lineage>
</organism>
<keyword evidence="2" id="KW-1185">Reference proteome</keyword>
<accession>A0A4Z2FJU7</accession>
<gene>
    <name evidence="1" type="ORF">EYF80_048580</name>
</gene>